<feature type="transmembrane region" description="Helical" evidence="3">
    <location>
        <begin position="7"/>
        <end position="26"/>
    </location>
</feature>
<dbReference type="AlphaFoldDB" id="A0A7V3E6A4"/>
<protein>
    <recommendedName>
        <fullName evidence="5">Cytochrome c-type biogenesis protein CcmE</fullName>
    </recommendedName>
</protein>
<sequence>MKKIQKLILPALIGLFLVVIYTFYFAGKSDLGSFNDFDPNNSAVKDIRVKLLSDRGINRQGGEIVFYVVDRNGKVMMVSGELQLPENFDKAETIILKGHLTQGGFHAHGVEVD</sequence>
<comment type="caution">
    <text evidence="4">The sequence shown here is derived from an EMBL/GenBank/DDBJ whole genome shotgun (WGS) entry which is preliminary data.</text>
</comment>
<dbReference type="GO" id="GO:0017003">
    <property type="term" value="P:protein-heme linkage"/>
    <property type="evidence" value="ECO:0007669"/>
    <property type="project" value="InterPro"/>
</dbReference>
<evidence type="ECO:0008006" key="5">
    <source>
        <dbReference type="Google" id="ProtNLM"/>
    </source>
</evidence>
<keyword evidence="3" id="KW-0472">Membrane</keyword>
<evidence type="ECO:0000256" key="1">
    <source>
        <dbReference type="ARBA" id="ARBA00022617"/>
    </source>
</evidence>
<keyword evidence="1" id="KW-0479">Metal-binding</keyword>
<gene>
    <name evidence="4" type="ORF">ENS31_00725</name>
</gene>
<dbReference type="Gene3D" id="2.40.50.140">
    <property type="entry name" value="Nucleic acid-binding proteins"/>
    <property type="match status" value="1"/>
</dbReference>
<dbReference type="EMBL" id="DSUJ01000002">
    <property type="protein sequence ID" value="HFI90033.1"/>
    <property type="molecule type" value="Genomic_DNA"/>
</dbReference>
<name>A0A7V3E6A4_9BACT</name>
<dbReference type="GO" id="GO:0017004">
    <property type="term" value="P:cytochrome complex assembly"/>
    <property type="evidence" value="ECO:0007669"/>
    <property type="project" value="UniProtKB-KW"/>
</dbReference>
<evidence type="ECO:0000256" key="2">
    <source>
        <dbReference type="ARBA" id="ARBA00022748"/>
    </source>
</evidence>
<keyword evidence="1" id="KW-0349">Heme</keyword>
<keyword evidence="3" id="KW-1133">Transmembrane helix</keyword>
<dbReference type="SUPFAM" id="SSF82093">
    <property type="entry name" value="Heme chaperone CcmE"/>
    <property type="match status" value="1"/>
</dbReference>
<evidence type="ECO:0000256" key="3">
    <source>
        <dbReference type="SAM" id="Phobius"/>
    </source>
</evidence>
<proteinExistence type="predicted"/>
<keyword evidence="3" id="KW-0812">Transmembrane</keyword>
<accession>A0A7V3E6A4</accession>
<dbReference type="InterPro" id="IPR036127">
    <property type="entry name" value="CcmE-like_sf"/>
</dbReference>
<keyword evidence="1" id="KW-0408">Iron</keyword>
<dbReference type="InterPro" id="IPR012340">
    <property type="entry name" value="NA-bd_OB-fold"/>
</dbReference>
<dbReference type="GO" id="GO:0005886">
    <property type="term" value="C:plasma membrane"/>
    <property type="evidence" value="ECO:0007669"/>
    <property type="project" value="InterPro"/>
</dbReference>
<reference evidence="4" key="1">
    <citation type="journal article" date="2020" name="mSystems">
        <title>Genome- and Community-Level Interaction Insights into Carbon Utilization and Element Cycling Functions of Hydrothermarchaeota in Hydrothermal Sediment.</title>
        <authorList>
            <person name="Zhou Z."/>
            <person name="Liu Y."/>
            <person name="Xu W."/>
            <person name="Pan J."/>
            <person name="Luo Z.H."/>
            <person name="Li M."/>
        </authorList>
    </citation>
    <scope>NUCLEOTIDE SEQUENCE [LARGE SCALE GENOMIC DNA]</scope>
    <source>
        <strain evidence="4">SpSt-479</strain>
    </source>
</reference>
<organism evidence="4">
    <name type="scientific">Ignavibacterium album</name>
    <dbReference type="NCBI Taxonomy" id="591197"/>
    <lineage>
        <taxon>Bacteria</taxon>
        <taxon>Pseudomonadati</taxon>
        <taxon>Ignavibacteriota</taxon>
        <taxon>Ignavibacteria</taxon>
        <taxon>Ignavibacteriales</taxon>
        <taxon>Ignavibacteriaceae</taxon>
        <taxon>Ignavibacterium</taxon>
    </lineage>
</organism>
<evidence type="ECO:0000313" key="4">
    <source>
        <dbReference type="EMBL" id="HFI90033.1"/>
    </source>
</evidence>
<keyword evidence="2" id="KW-0201">Cytochrome c-type biogenesis</keyword>